<dbReference type="Proteomes" id="UP001153555">
    <property type="component" value="Unassembled WGS sequence"/>
</dbReference>
<feature type="compositionally biased region" description="Pro residues" evidence="1">
    <location>
        <begin position="85"/>
        <end position="95"/>
    </location>
</feature>
<evidence type="ECO:0000313" key="2">
    <source>
        <dbReference type="EMBL" id="CAA0843128.1"/>
    </source>
</evidence>
<gene>
    <name evidence="2" type="ORF">SHERM_08982</name>
</gene>
<comment type="caution">
    <text evidence="2">The sequence shown here is derived from an EMBL/GenBank/DDBJ whole genome shotgun (WGS) entry which is preliminary data.</text>
</comment>
<dbReference type="AlphaFoldDB" id="A0A9N7P234"/>
<feature type="non-terminal residue" evidence="2">
    <location>
        <position position="95"/>
    </location>
</feature>
<reference evidence="2" key="1">
    <citation type="submission" date="2019-12" db="EMBL/GenBank/DDBJ databases">
        <authorList>
            <person name="Scholes J."/>
        </authorList>
    </citation>
    <scope>NUCLEOTIDE SEQUENCE</scope>
</reference>
<protein>
    <submittedName>
        <fullName evidence="2">Uncharacterized protein</fullName>
    </submittedName>
</protein>
<keyword evidence="3" id="KW-1185">Reference proteome</keyword>
<evidence type="ECO:0000313" key="3">
    <source>
        <dbReference type="Proteomes" id="UP001153555"/>
    </source>
</evidence>
<dbReference type="EMBL" id="CACSLK010034598">
    <property type="protein sequence ID" value="CAA0843128.1"/>
    <property type="molecule type" value="Genomic_DNA"/>
</dbReference>
<proteinExistence type="predicted"/>
<sequence>PYDILFLIQARKNPNIYQFPSPIVQEFLLFTVSNPNITKTLPSISHISHARTLSLLSLSRFSSSSSSSITVTTIDHRPIATNSSPSPPLPSRAAT</sequence>
<name>A0A9N7P234_STRHE</name>
<organism evidence="2 3">
    <name type="scientific">Striga hermonthica</name>
    <name type="common">Purple witchweed</name>
    <name type="synonym">Buchnera hermonthica</name>
    <dbReference type="NCBI Taxonomy" id="68872"/>
    <lineage>
        <taxon>Eukaryota</taxon>
        <taxon>Viridiplantae</taxon>
        <taxon>Streptophyta</taxon>
        <taxon>Embryophyta</taxon>
        <taxon>Tracheophyta</taxon>
        <taxon>Spermatophyta</taxon>
        <taxon>Magnoliopsida</taxon>
        <taxon>eudicotyledons</taxon>
        <taxon>Gunneridae</taxon>
        <taxon>Pentapetalae</taxon>
        <taxon>asterids</taxon>
        <taxon>lamiids</taxon>
        <taxon>Lamiales</taxon>
        <taxon>Orobanchaceae</taxon>
        <taxon>Buchnereae</taxon>
        <taxon>Striga</taxon>
    </lineage>
</organism>
<feature type="region of interest" description="Disordered" evidence="1">
    <location>
        <begin position="75"/>
        <end position="95"/>
    </location>
</feature>
<accession>A0A9N7P234</accession>
<evidence type="ECO:0000256" key="1">
    <source>
        <dbReference type="SAM" id="MobiDB-lite"/>
    </source>
</evidence>
<feature type="non-terminal residue" evidence="2">
    <location>
        <position position="1"/>
    </location>
</feature>